<evidence type="ECO:0000313" key="3">
    <source>
        <dbReference type="EMBL" id="KAG6510347.1"/>
    </source>
</evidence>
<dbReference type="AlphaFoldDB" id="A0A8J5GL67"/>
<dbReference type="Gene3D" id="3.15.20.10">
    <property type="entry name" value="Bactericidal permeability-increasing protein, domain 2"/>
    <property type="match status" value="1"/>
</dbReference>
<accession>A0A8J5GL67</accession>
<protein>
    <recommendedName>
        <fullName evidence="2">Lipid-binding serum glycoprotein N-terminal domain-containing protein</fullName>
    </recommendedName>
</protein>
<name>A0A8J5GL67_ZINOF</name>
<evidence type="ECO:0000313" key="4">
    <source>
        <dbReference type="Proteomes" id="UP000734854"/>
    </source>
</evidence>
<dbReference type="InterPro" id="IPR045897">
    <property type="entry name" value="BPI/LBP_pln"/>
</dbReference>
<dbReference type="Pfam" id="PF01273">
    <property type="entry name" value="LBP_BPI_CETP"/>
    <property type="match status" value="1"/>
</dbReference>
<evidence type="ECO:0000256" key="1">
    <source>
        <dbReference type="SAM" id="SignalP"/>
    </source>
</evidence>
<feature type="signal peptide" evidence="1">
    <location>
        <begin position="1"/>
        <end position="17"/>
    </location>
</feature>
<reference evidence="3 4" key="1">
    <citation type="submission" date="2020-08" db="EMBL/GenBank/DDBJ databases">
        <title>Plant Genome Project.</title>
        <authorList>
            <person name="Zhang R.-G."/>
        </authorList>
    </citation>
    <scope>NUCLEOTIDE SEQUENCE [LARGE SCALE GENOMIC DNA]</scope>
    <source>
        <tissue evidence="3">Rhizome</tissue>
    </source>
</reference>
<comment type="caution">
    <text evidence="3">The sequence shown here is derived from an EMBL/GenBank/DDBJ whole genome shotgun (WGS) entry which is preliminary data.</text>
</comment>
<organism evidence="3 4">
    <name type="scientific">Zingiber officinale</name>
    <name type="common">Ginger</name>
    <name type="synonym">Amomum zingiber</name>
    <dbReference type="NCBI Taxonomy" id="94328"/>
    <lineage>
        <taxon>Eukaryota</taxon>
        <taxon>Viridiplantae</taxon>
        <taxon>Streptophyta</taxon>
        <taxon>Embryophyta</taxon>
        <taxon>Tracheophyta</taxon>
        <taxon>Spermatophyta</taxon>
        <taxon>Magnoliopsida</taxon>
        <taxon>Liliopsida</taxon>
        <taxon>Zingiberales</taxon>
        <taxon>Zingiberaceae</taxon>
        <taxon>Zingiber</taxon>
    </lineage>
</organism>
<evidence type="ECO:0000259" key="2">
    <source>
        <dbReference type="SMART" id="SM00328"/>
    </source>
</evidence>
<dbReference type="PANTHER" id="PTHR46801">
    <property type="entry name" value="OS06G0309200 PROTEIN"/>
    <property type="match status" value="1"/>
</dbReference>
<dbReference type="InterPro" id="IPR017942">
    <property type="entry name" value="Lipid-bd_serum_glycop_N"/>
</dbReference>
<dbReference type="SUPFAM" id="SSF55394">
    <property type="entry name" value="Bactericidal permeability-increasing protein, BPI"/>
    <property type="match status" value="2"/>
</dbReference>
<proteinExistence type="predicted"/>
<dbReference type="Gene3D" id="3.15.10.10">
    <property type="entry name" value="Bactericidal permeability-increasing protein, domain 1"/>
    <property type="match status" value="1"/>
</dbReference>
<dbReference type="Pfam" id="PF02886">
    <property type="entry name" value="LBP_BPI_CETP_C"/>
    <property type="match status" value="1"/>
</dbReference>
<dbReference type="SMART" id="SM00328">
    <property type="entry name" value="BPI1"/>
    <property type="match status" value="1"/>
</dbReference>
<feature type="domain" description="Lipid-binding serum glycoprotein N-terminal" evidence="2">
    <location>
        <begin position="33"/>
        <end position="258"/>
    </location>
</feature>
<dbReference type="EMBL" id="JACMSC010000008">
    <property type="protein sequence ID" value="KAG6510347.1"/>
    <property type="molecule type" value="Genomic_DNA"/>
</dbReference>
<keyword evidence="1" id="KW-0732">Signal</keyword>
<dbReference type="InterPro" id="IPR001124">
    <property type="entry name" value="Lipid-bd_serum_glycop_C"/>
</dbReference>
<dbReference type="GO" id="GO:0008289">
    <property type="term" value="F:lipid binding"/>
    <property type="evidence" value="ECO:0007669"/>
    <property type="project" value="InterPro"/>
</dbReference>
<dbReference type="PANTHER" id="PTHR46801:SF2">
    <property type="entry name" value="LIPOPOLYSACCHARIDE-BINDING PROTEIN"/>
    <property type="match status" value="1"/>
</dbReference>
<dbReference type="InterPro" id="IPR017943">
    <property type="entry name" value="Bactericidal_perm-incr_a/b_dom"/>
</dbReference>
<gene>
    <name evidence="3" type="ORF">ZIOFF_028357</name>
</gene>
<sequence length="430" mass="46451">MAPALLFLLLPIAVASGTLLSQSDEAGYISSVVSEAGLVFAKDLLVERAVDSLTLLRLPGIEKDVRIPVVGVVHMGASNITLSSINVSSSTVKPGESGIVIVASGASVSLSFDWFYSYSTWLVPIKVSDKGTASVQVEGMQVGLTITLDNKNGTLELAVLQCGCYMESLVITLDGGASWFYQGFIYAFANHIRSSVEDAIIKKITEGSEKLDLLLQTLPKKIDVDKISSLNTTFVDEPILTNSSLQLNINGLLISSNKIHAQNYLYKVSQLSNSCDGAQKMLSITLAEAVFNSASVIYFQAGLLHWMVNKVPEQSLLNTASWKYLIPELYRKYPNDDMILNMSLTSPPNVWITSQKVGANVLLDMIVNILDGSLTIPVACISMVVDVSGVVAISGNNLAGQVGLDSFSLSLIWSDVGKFHMNLIQVWLIY</sequence>
<feature type="chain" id="PRO_5035156777" description="Lipid-binding serum glycoprotein N-terminal domain-containing protein" evidence="1">
    <location>
        <begin position="18"/>
        <end position="430"/>
    </location>
</feature>
<keyword evidence="4" id="KW-1185">Reference proteome</keyword>
<dbReference type="Proteomes" id="UP000734854">
    <property type="component" value="Unassembled WGS sequence"/>
</dbReference>